<keyword evidence="2" id="KW-1185">Reference proteome</keyword>
<evidence type="ECO:0000313" key="2">
    <source>
        <dbReference type="Proteomes" id="UP000053825"/>
    </source>
</evidence>
<sequence length="68" mass="7836">TPLDFFLWETLEDIACQEEPTSPEDMKQRIIAACARINSEMIRSVRASGVRRFQCCVDVNGHQFQHPL</sequence>
<dbReference type="InterPro" id="IPR036397">
    <property type="entry name" value="RNaseH_sf"/>
</dbReference>
<dbReference type="AlphaFoldDB" id="A0A0L7R9P7"/>
<dbReference type="PANTHER" id="PTHR47326:SF1">
    <property type="entry name" value="HTH PSQ-TYPE DOMAIN-CONTAINING PROTEIN"/>
    <property type="match status" value="1"/>
</dbReference>
<accession>A0A0L7R9P7</accession>
<gene>
    <name evidence="1" type="ORF">WH47_10367</name>
</gene>
<evidence type="ECO:0000313" key="1">
    <source>
        <dbReference type="EMBL" id="KOC67592.1"/>
    </source>
</evidence>
<feature type="non-terminal residue" evidence="1">
    <location>
        <position position="1"/>
    </location>
</feature>
<reference evidence="1 2" key="1">
    <citation type="submission" date="2015-07" db="EMBL/GenBank/DDBJ databases">
        <title>The genome of Habropoda laboriosa.</title>
        <authorList>
            <person name="Pan H."/>
            <person name="Kapheim K."/>
        </authorList>
    </citation>
    <scope>NUCLEOTIDE SEQUENCE [LARGE SCALE GENOMIC DNA]</scope>
    <source>
        <strain evidence="1">0110345459</strain>
    </source>
</reference>
<proteinExistence type="predicted"/>
<dbReference type="Gene3D" id="3.30.420.10">
    <property type="entry name" value="Ribonuclease H-like superfamily/Ribonuclease H"/>
    <property type="match status" value="1"/>
</dbReference>
<dbReference type="Proteomes" id="UP000053825">
    <property type="component" value="Unassembled WGS sequence"/>
</dbReference>
<dbReference type="STRING" id="597456.A0A0L7R9P7"/>
<organism evidence="1 2">
    <name type="scientific">Habropoda laboriosa</name>
    <dbReference type="NCBI Taxonomy" id="597456"/>
    <lineage>
        <taxon>Eukaryota</taxon>
        <taxon>Metazoa</taxon>
        <taxon>Ecdysozoa</taxon>
        <taxon>Arthropoda</taxon>
        <taxon>Hexapoda</taxon>
        <taxon>Insecta</taxon>
        <taxon>Pterygota</taxon>
        <taxon>Neoptera</taxon>
        <taxon>Endopterygota</taxon>
        <taxon>Hymenoptera</taxon>
        <taxon>Apocrita</taxon>
        <taxon>Aculeata</taxon>
        <taxon>Apoidea</taxon>
        <taxon>Anthophila</taxon>
        <taxon>Apidae</taxon>
        <taxon>Habropoda</taxon>
    </lineage>
</organism>
<protein>
    <submittedName>
        <fullName evidence="1">Uncharacterized protein</fullName>
    </submittedName>
</protein>
<dbReference type="GO" id="GO:0003676">
    <property type="term" value="F:nucleic acid binding"/>
    <property type="evidence" value="ECO:0007669"/>
    <property type="project" value="InterPro"/>
</dbReference>
<dbReference type="PANTHER" id="PTHR47326">
    <property type="entry name" value="TRANSPOSABLE ELEMENT TC3 TRANSPOSASE-LIKE PROTEIN"/>
    <property type="match status" value="1"/>
</dbReference>
<name>A0A0L7R9P7_9HYME</name>
<dbReference type="EMBL" id="KQ414621">
    <property type="protein sequence ID" value="KOC67592.1"/>
    <property type="molecule type" value="Genomic_DNA"/>
</dbReference>